<gene>
    <name evidence="3" type="ORF">GCM10010968_00140</name>
</gene>
<protein>
    <submittedName>
        <fullName evidence="3">PPOX class F420-dependent enzyme</fullName>
    </submittedName>
</protein>
<dbReference type="InterPro" id="IPR052019">
    <property type="entry name" value="F420H2_bilvrd_red/Heme_oxyg"/>
</dbReference>
<organism evidence="3 4">
    <name type="scientific">Agrococcus terreus</name>
    <dbReference type="NCBI Taxonomy" id="574649"/>
    <lineage>
        <taxon>Bacteria</taxon>
        <taxon>Bacillati</taxon>
        <taxon>Actinomycetota</taxon>
        <taxon>Actinomycetes</taxon>
        <taxon>Micrococcales</taxon>
        <taxon>Microbacteriaceae</taxon>
        <taxon>Agrococcus</taxon>
    </lineage>
</organism>
<evidence type="ECO:0000259" key="2">
    <source>
        <dbReference type="Pfam" id="PF01243"/>
    </source>
</evidence>
<sequence length="110" mass="12084">MRRDGSIHVTAVGFTVEEAHGCLVVRIITDGASQKVRNVLRDPRASVAHVDGARWISFSGTATVSDEPEDVADAVARYARRYRQPRENPTRVVVRIAVERAMGSRGLLEA</sequence>
<dbReference type="InterPro" id="IPR011576">
    <property type="entry name" value="Pyridox_Oxase_N"/>
</dbReference>
<dbReference type="Proteomes" id="UP000626982">
    <property type="component" value="Unassembled WGS sequence"/>
</dbReference>
<proteinExistence type="predicted"/>
<keyword evidence="1" id="KW-0560">Oxidoreductase</keyword>
<dbReference type="Pfam" id="PF01243">
    <property type="entry name" value="PNPOx_N"/>
    <property type="match status" value="1"/>
</dbReference>
<dbReference type="PANTHER" id="PTHR35176:SF1">
    <property type="entry name" value="F420H(2)-DEPENDENT BILIVERDIN REDUCTASE"/>
    <property type="match status" value="1"/>
</dbReference>
<feature type="domain" description="Pyridoxamine 5'-phosphate oxidase N-terminal" evidence="2">
    <location>
        <begin position="3"/>
        <end position="101"/>
    </location>
</feature>
<dbReference type="SUPFAM" id="SSF50475">
    <property type="entry name" value="FMN-binding split barrel"/>
    <property type="match status" value="1"/>
</dbReference>
<name>A0ABQ2K9E7_9MICO</name>
<evidence type="ECO:0000256" key="1">
    <source>
        <dbReference type="ARBA" id="ARBA00023002"/>
    </source>
</evidence>
<dbReference type="Gene3D" id="2.30.110.10">
    <property type="entry name" value="Electron Transport, Fmn-binding Protein, Chain A"/>
    <property type="match status" value="1"/>
</dbReference>
<evidence type="ECO:0000313" key="4">
    <source>
        <dbReference type="Proteomes" id="UP000626982"/>
    </source>
</evidence>
<accession>A0ABQ2K9E7</accession>
<keyword evidence="4" id="KW-1185">Reference proteome</keyword>
<comment type="caution">
    <text evidence="3">The sequence shown here is derived from an EMBL/GenBank/DDBJ whole genome shotgun (WGS) entry which is preliminary data.</text>
</comment>
<evidence type="ECO:0000313" key="3">
    <source>
        <dbReference type="EMBL" id="GGN76607.1"/>
    </source>
</evidence>
<dbReference type="EMBL" id="BMLM01000001">
    <property type="protein sequence ID" value="GGN76607.1"/>
    <property type="molecule type" value="Genomic_DNA"/>
</dbReference>
<reference evidence="4" key="1">
    <citation type="journal article" date="2019" name="Int. J. Syst. Evol. Microbiol.">
        <title>The Global Catalogue of Microorganisms (GCM) 10K type strain sequencing project: providing services to taxonomists for standard genome sequencing and annotation.</title>
        <authorList>
            <consortium name="The Broad Institute Genomics Platform"/>
            <consortium name="The Broad Institute Genome Sequencing Center for Infectious Disease"/>
            <person name="Wu L."/>
            <person name="Ma J."/>
        </authorList>
    </citation>
    <scope>NUCLEOTIDE SEQUENCE [LARGE SCALE GENOMIC DNA]</scope>
    <source>
        <strain evidence="4">CGMCC 1.6960</strain>
    </source>
</reference>
<dbReference type="PANTHER" id="PTHR35176">
    <property type="entry name" value="HEME OXYGENASE HI_0854-RELATED"/>
    <property type="match status" value="1"/>
</dbReference>
<dbReference type="InterPro" id="IPR012349">
    <property type="entry name" value="Split_barrel_FMN-bd"/>
</dbReference>